<dbReference type="RefSeq" id="WP_013149534.1">
    <property type="nucleotide sequence ID" value="NC_014209.1"/>
</dbReference>
<keyword evidence="3" id="KW-1185">Reference proteome</keyword>
<protein>
    <submittedName>
        <fullName evidence="2">Transcriptional regulator</fullName>
    </submittedName>
</protein>
<evidence type="ECO:0000313" key="2">
    <source>
        <dbReference type="EMBL" id="ADH59855.1"/>
    </source>
</evidence>
<reference evidence="2 3" key="1">
    <citation type="submission" date="2010-05" db="EMBL/GenBank/DDBJ databases">
        <title>Complete sequence of Thermoanaerobacter mathranii subsp. mathranii mathranii str. A3.</title>
        <authorList>
            <consortium name="US DOE Joint Genome Institute"/>
            <person name="Lucas S."/>
            <person name="Copeland A."/>
            <person name="Lapidus A."/>
            <person name="Cheng J.-F."/>
            <person name="Bruce D."/>
            <person name="Goodwin L."/>
            <person name="Pitluck S."/>
            <person name="Held B."/>
            <person name="Detter J.C."/>
            <person name="Han C."/>
            <person name="Tapia R."/>
            <person name="Land M."/>
            <person name="Hauser L."/>
            <person name="Kyrpides N."/>
            <person name="Mikhailova N."/>
            <person name="Zhou J."/>
            <person name="Hemme C."/>
            <person name="Woyke T."/>
        </authorList>
    </citation>
    <scope>NUCLEOTIDE SEQUENCE [LARGE SCALE GENOMIC DNA]</scope>
    <source>
        <strain evidence="2 3">A3</strain>
    </source>
</reference>
<name>A0ABM5LME2_THEM3</name>
<evidence type="ECO:0000313" key="3">
    <source>
        <dbReference type="Proteomes" id="UP000002064"/>
    </source>
</evidence>
<proteinExistence type="predicted"/>
<organism evidence="2 3">
    <name type="scientific">Thermoanaerobacter mathranii subsp. mathranii (strain DSM 11426 / CCUG 53645 / CIP 108742 / A3)</name>
    <dbReference type="NCBI Taxonomy" id="583358"/>
    <lineage>
        <taxon>Bacteria</taxon>
        <taxon>Bacillati</taxon>
        <taxon>Bacillota</taxon>
        <taxon>Clostridia</taxon>
        <taxon>Thermoanaerobacterales</taxon>
        <taxon>Thermoanaerobacteraceae</taxon>
        <taxon>Thermoanaerobacter</taxon>
    </lineage>
</organism>
<dbReference type="EMBL" id="CP002032">
    <property type="protein sequence ID" value="ADH59855.1"/>
    <property type="molecule type" value="Genomic_DNA"/>
</dbReference>
<feature type="coiled-coil region" evidence="1">
    <location>
        <begin position="20"/>
        <end position="47"/>
    </location>
</feature>
<gene>
    <name evidence="2" type="ordered locus">Tmath_0068</name>
</gene>
<keyword evidence="1" id="KW-0175">Coiled coil</keyword>
<accession>A0ABM5LME2</accession>
<dbReference type="Proteomes" id="UP000002064">
    <property type="component" value="Chromosome"/>
</dbReference>
<evidence type="ECO:0000256" key="1">
    <source>
        <dbReference type="SAM" id="Coils"/>
    </source>
</evidence>
<sequence>MLRIVVPETREEIEHYIEMLEYLLENVDKTEKDKQIHEQALKELKEALKKFV</sequence>